<dbReference type="InterPro" id="IPR008979">
    <property type="entry name" value="Galactose-bd-like_sf"/>
</dbReference>
<dbReference type="PROSITE" id="PS50250">
    <property type="entry name" value="PCI"/>
    <property type="match status" value="1"/>
</dbReference>
<accession>A0AAV5BYQ8</accession>
<evidence type="ECO:0000313" key="8">
    <source>
        <dbReference type="EMBL" id="GJM90693.1"/>
    </source>
</evidence>
<dbReference type="Gene3D" id="1.10.10.10">
    <property type="entry name" value="Winged helix-like DNA-binding domain superfamily/Winged helix DNA-binding domain"/>
    <property type="match status" value="1"/>
</dbReference>
<dbReference type="SUPFAM" id="SSF51735">
    <property type="entry name" value="NAD(P)-binding Rossmann-fold domains"/>
    <property type="match status" value="1"/>
</dbReference>
<dbReference type="Pfam" id="PF26569">
    <property type="entry name" value="EIF3CL_C"/>
    <property type="match status" value="1"/>
</dbReference>
<dbReference type="AlphaFoldDB" id="A0AAV5BYQ8"/>
<feature type="domain" description="PCI" evidence="7">
    <location>
        <begin position="1"/>
        <end position="154"/>
    </location>
</feature>
<dbReference type="SMART" id="SM00088">
    <property type="entry name" value="PINT"/>
    <property type="match status" value="1"/>
</dbReference>
<dbReference type="InterPro" id="IPR058999">
    <property type="entry name" value="EIF3CL_C"/>
</dbReference>
<dbReference type="SUPFAM" id="SSF49785">
    <property type="entry name" value="Galactose-binding domain-like"/>
    <property type="match status" value="1"/>
</dbReference>
<dbReference type="GO" id="GO:0003723">
    <property type="term" value="F:RNA binding"/>
    <property type="evidence" value="ECO:0007669"/>
    <property type="project" value="InterPro"/>
</dbReference>
<reference evidence="8" key="2">
    <citation type="submission" date="2021-12" db="EMBL/GenBank/DDBJ databases">
        <title>Resequencing data analysis of finger millet.</title>
        <authorList>
            <person name="Hatakeyama M."/>
            <person name="Aluri S."/>
            <person name="Balachadran M.T."/>
            <person name="Sivarajan S.R."/>
            <person name="Poveda L."/>
            <person name="Shimizu-Inatsugi R."/>
            <person name="Schlapbach R."/>
            <person name="Sreeman S.M."/>
            <person name="Shimizu K.K."/>
        </authorList>
    </citation>
    <scope>NUCLEOTIDE SEQUENCE</scope>
</reference>
<evidence type="ECO:0000256" key="4">
    <source>
        <dbReference type="ARBA" id="ARBA00022917"/>
    </source>
</evidence>
<dbReference type="InterPro" id="IPR016040">
    <property type="entry name" value="NAD(P)-bd_dom"/>
</dbReference>
<evidence type="ECO:0000313" key="9">
    <source>
        <dbReference type="Proteomes" id="UP001054889"/>
    </source>
</evidence>
<comment type="function">
    <text evidence="5">Component of the eukaryotic translation initiation factor 3 (eIF-3) complex, which is required for several steps in the initiation of protein synthesis. The eIF-3 complex associates with the 40S ribosome and facilitates the recruitment of eIF-1, eIF-1A, eIF-2:GTP:methionyl-tRNAi and eIF-5 to form the 43S pre-initiation complex (43S PIC). The eIF-3 complex stimulates mRNA recruitment to the 43S PIC and scanning of the mRNA for AUG recognition. The eIF-3 complex is also required for disassembly and recycling of post-termination ribosomal complexes and subsequently prevents premature joining of the 40S and 60S ribosomal subunits prior to initiation. The eIF-3 complex specifically targets and initiates translation of a subset of mRNAs involved in cell proliferation, including cell cycling, differentiation and apoptosis, and uses different modes of RNA stem-loop binding to exert either translational activation or repression.</text>
</comment>
<dbReference type="FunFam" id="1.10.10.10:FF:000461">
    <property type="entry name" value="Eukaryotic translation initiation factor 3 subunit C"/>
    <property type="match status" value="1"/>
</dbReference>
<dbReference type="GO" id="GO:0005852">
    <property type="term" value="C:eukaryotic translation initiation factor 3 complex"/>
    <property type="evidence" value="ECO:0007669"/>
    <property type="project" value="InterPro"/>
</dbReference>
<feature type="region of interest" description="Disordered" evidence="6">
    <location>
        <begin position="182"/>
        <end position="206"/>
    </location>
</feature>
<dbReference type="InterPro" id="IPR036388">
    <property type="entry name" value="WH-like_DNA-bd_sf"/>
</dbReference>
<dbReference type="InterPro" id="IPR027516">
    <property type="entry name" value="EIF3C"/>
</dbReference>
<dbReference type="PANTHER" id="PTHR13937">
    <property type="entry name" value="EUKARYOTIC TRANSLATION INITATION FACTOR 3, SUBUNIT 8 EIF3S8 -RELATED"/>
    <property type="match status" value="1"/>
</dbReference>
<dbReference type="Pfam" id="PF01399">
    <property type="entry name" value="PCI"/>
    <property type="match status" value="1"/>
</dbReference>
<sequence length="725" mass="80579">MLIEVPNMAASTYDKRRPMSKTFRRLLEVSERQTFVGPPENVRDHVMAATRALNTGDYQKAFSVISSLEIWKLLRNKEHVLEMLKLKVKEEALRTYLFSYSSCYESMSLDQLTTMFDLSESRVHSIVSKMMMQEELHASWDQPTTCIVFHSVDQTRLQGLLFQMADKLSVLVEGNERAYEAKTGGTLEGVPPRRRGDGQDSSNMGKWQENFASSQGRQGGNRFGSAGGRGVEVHESAGDRSRVVRTGDWARARPQEFVWPSSAFHRALQQRPLWSSSRGVVSYAAYQWPGDWSASRLSQREIIAFAGQQSWDVGRFVKTLFFFNGPPNPLKIVESIINSMASPVSSESPKKMETSNVVLVTGATGGVGKRVVDILRKKGLPVRVLIIGDVTKENTLDPKIFKGVKKVVNAVSVIVGPKEGDTPDRQKYKQGIKFFEPEATYLGKWYGVHLDDVVMGGVSESTFQILPTGSETGGPTGLFKGTVSTSNNGGFTSIRTKNFTVPEDLSAYDGIELRVKALTPLKGEWQSVKIPFSSLRPVFRARTMTDAPPFDASNITSLQLMFSKFEYDGILNPTFTEGPFELPFSSIRAYINEPITPRFVHVSSAGVTRPERPGLDFSKQPPAVRLNKELGSILTYKLKGEDLIRESGIPYTIVRPCALTEEPAGADLIFDQGDNITVKSTVPFSEPYVIDPSNPPPEKDYEVYFKELKEGITGKEALESTPAQV</sequence>
<evidence type="ECO:0000256" key="1">
    <source>
        <dbReference type="ARBA" id="ARBA00022490"/>
    </source>
</evidence>
<dbReference type="GO" id="GO:0003743">
    <property type="term" value="F:translation initiation factor activity"/>
    <property type="evidence" value="ECO:0007669"/>
    <property type="project" value="UniProtKB-KW"/>
</dbReference>
<keyword evidence="2" id="KW-0396">Initiation factor</keyword>
<name>A0AAV5BYQ8_ELECO</name>
<keyword evidence="1" id="KW-0963">Cytoplasm</keyword>
<dbReference type="InterPro" id="IPR000717">
    <property type="entry name" value="PCI_dom"/>
</dbReference>
<keyword evidence="4" id="KW-0648">Protein biosynthesis</keyword>
<dbReference type="InterPro" id="IPR013857">
    <property type="entry name" value="NADH-UbQ_OxRdtase-assoc_prot30"/>
</dbReference>
<evidence type="ECO:0000256" key="5">
    <source>
        <dbReference type="ARBA" id="ARBA00057041"/>
    </source>
</evidence>
<comment type="caution">
    <text evidence="8">The sequence shown here is derived from an EMBL/GenBank/DDBJ whole genome shotgun (WGS) entry which is preliminary data.</text>
</comment>
<gene>
    <name evidence="8" type="primary">ga06996</name>
    <name evidence="8" type="ORF">PR202_ga06996</name>
</gene>
<organism evidence="8 9">
    <name type="scientific">Eleusine coracana subsp. coracana</name>
    <dbReference type="NCBI Taxonomy" id="191504"/>
    <lineage>
        <taxon>Eukaryota</taxon>
        <taxon>Viridiplantae</taxon>
        <taxon>Streptophyta</taxon>
        <taxon>Embryophyta</taxon>
        <taxon>Tracheophyta</taxon>
        <taxon>Spermatophyta</taxon>
        <taxon>Magnoliopsida</taxon>
        <taxon>Liliopsida</taxon>
        <taxon>Poales</taxon>
        <taxon>Poaceae</taxon>
        <taxon>PACMAD clade</taxon>
        <taxon>Chloridoideae</taxon>
        <taxon>Cynodonteae</taxon>
        <taxon>Eleusininae</taxon>
        <taxon>Eleusine</taxon>
    </lineage>
</organism>
<dbReference type="SUPFAM" id="SSF46785">
    <property type="entry name" value="Winged helix' DNA-binding domain"/>
    <property type="match status" value="1"/>
</dbReference>
<proteinExistence type="predicted"/>
<dbReference type="Gene3D" id="3.40.50.720">
    <property type="entry name" value="NAD(P)-binding Rossmann-like Domain"/>
    <property type="match status" value="2"/>
</dbReference>
<dbReference type="Proteomes" id="UP001054889">
    <property type="component" value="Unassembled WGS sequence"/>
</dbReference>
<evidence type="ECO:0000259" key="7">
    <source>
        <dbReference type="PROSITE" id="PS50250"/>
    </source>
</evidence>
<dbReference type="Pfam" id="PF13460">
    <property type="entry name" value="NAD_binding_10"/>
    <property type="match status" value="1"/>
</dbReference>
<protein>
    <recommendedName>
        <fullName evidence="7">PCI domain-containing protein</fullName>
    </recommendedName>
</protein>
<dbReference type="EMBL" id="BQKI01000003">
    <property type="protein sequence ID" value="GJM90693.1"/>
    <property type="molecule type" value="Genomic_DNA"/>
</dbReference>
<dbReference type="InterPro" id="IPR036390">
    <property type="entry name" value="WH_DNA-bd_sf"/>
</dbReference>
<evidence type="ECO:0000256" key="6">
    <source>
        <dbReference type="SAM" id="MobiDB-lite"/>
    </source>
</evidence>
<dbReference type="Pfam" id="PF08547">
    <property type="entry name" value="CIA30"/>
    <property type="match status" value="2"/>
</dbReference>
<dbReference type="PANTHER" id="PTHR13937:SF0">
    <property type="entry name" value="EUKARYOTIC TRANSLATION INITIATION FACTOR 3 SUBUNIT C-RELATED"/>
    <property type="match status" value="1"/>
</dbReference>
<evidence type="ECO:0000256" key="2">
    <source>
        <dbReference type="ARBA" id="ARBA00022540"/>
    </source>
</evidence>
<dbReference type="InterPro" id="IPR036291">
    <property type="entry name" value="NAD(P)-bd_dom_sf"/>
</dbReference>
<dbReference type="GO" id="GO:0031369">
    <property type="term" value="F:translation initiation factor binding"/>
    <property type="evidence" value="ECO:0007669"/>
    <property type="project" value="InterPro"/>
</dbReference>
<keyword evidence="3" id="KW-0597">Phosphoprotein</keyword>
<reference evidence="8" key="1">
    <citation type="journal article" date="2018" name="DNA Res.">
        <title>Multiple hybrid de novo genome assembly of finger millet, an orphan allotetraploid crop.</title>
        <authorList>
            <person name="Hatakeyama M."/>
            <person name="Aluri S."/>
            <person name="Balachadran M.T."/>
            <person name="Sivarajan S.R."/>
            <person name="Patrignani A."/>
            <person name="Gruter S."/>
            <person name="Poveda L."/>
            <person name="Shimizu-Inatsugi R."/>
            <person name="Baeten J."/>
            <person name="Francoijs K.J."/>
            <person name="Nataraja K.N."/>
            <person name="Reddy Y.A.N."/>
            <person name="Phadnis S."/>
            <person name="Ravikumar R.L."/>
            <person name="Schlapbach R."/>
            <person name="Sreeman S.M."/>
            <person name="Shimizu K.K."/>
        </authorList>
    </citation>
    <scope>NUCLEOTIDE SEQUENCE</scope>
</reference>
<evidence type="ECO:0000256" key="3">
    <source>
        <dbReference type="ARBA" id="ARBA00022553"/>
    </source>
</evidence>
<keyword evidence="9" id="KW-1185">Reference proteome</keyword>